<evidence type="ECO:0000256" key="11">
    <source>
        <dbReference type="PIRSR" id="PIRSR605959-1"/>
    </source>
</evidence>
<dbReference type="InterPro" id="IPR011234">
    <property type="entry name" value="Fumarylacetoacetase-like_C"/>
</dbReference>
<dbReference type="SUPFAM" id="SSF56529">
    <property type="entry name" value="FAH"/>
    <property type="match status" value="1"/>
</dbReference>
<keyword evidence="10" id="KW-0585">Phenylalanine catabolism</keyword>
<dbReference type="GO" id="GO:0006559">
    <property type="term" value="P:L-phenylalanine catabolic process"/>
    <property type="evidence" value="ECO:0007669"/>
    <property type="project" value="UniProtKB-UniPathway"/>
</dbReference>
<evidence type="ECO:0000256" key="13">
    <source>
        <dbReference type="PIRSR" id="PIRSR605959-3"/>
    </source>
</evidence>
<feature type="binding site" evidence="13">
    <location>
        <position position="199"/>
    </location>
    <ligand>
        <name>Ca(2+)</name>
        <dbReference type="ChEBI" id="CHEBI:29108"/>
    </ligand>
</feature>
<feature type="binding site" evidence="13">
    <location>
        <position position="254"/>
    </location>
    <ligand>
        <name>Mg(2+)</name>
        <dbReference type="ChEBI" id="CHEBI:18420"/>
    </ligand>
</feature>
<dbReference type="SUPFAM" id="SSF63433">
    <property type="entry name" value="Fumarylacetoacetate hydrolase, FAH, N-terminal domain"/>
    <property type="match status" value="1"/>
</dbReference>
<organism evidence="16 17">
    <name type="scientific">Nocardia wallacei</name>
    <dbReference type="NCBI Taxonomy" id="480035"/>
    <lineage>
        <taxon>Bacteria</taxon>
        <taxon>Bacillati</taxon>
        <taxon>Actinomycetota</taxon>
        <taxon>Actinomycetes</taxon>
        <taxon>Mycobacteriales</taxon>
        <taxon>Nocardiaceae</taxon>
        <taxon>Nocardia</taxon>
    </lineage>
</organism>
<dbReference type="GeneID" id="80350173"/>
<comment type="cofactor">
    <cofactor evidence="2 13">
        <name>Mg(2+)</name>
        <dbReference type="ChEBI" id="CHEBI:18420"/>
    </cofactor>
</comment>
<evidence type="ECO:0000256" key="9">
    <source>
        <dbReference type="ARBA" id="ARBA00022878"/>
    </source>
</evidence>
<evidence type="ECO:0000256" key="1">
    <source>
        <dbReference type="ARBA" id="ARBA00001913"/>
    </source>
</evidence>
<evidence type="ECO:0000256" key="7">
    <source>
        <dbReference type="ARBA" id="ARBA00022837"/>
    </source>
</evidence>
<feature type="domain" description="Fumarylacetoacetase N-terminal" evidence="15">
    <location>
        <begin position="23"/>
        <end position="117"/>
    </location>
</feature>
<evidence type="ECO:0000313" key="17">
    <source>
        <dbReference type="Proteomes" id="UP000516173"/>
    </source>
</evidence>
<dbReference type="InterPro" id="IPR005959">
    <property type="entry name" value="Fumarylacetoacetase"/>
</dbReference>
<comment type="pathway">
    <text evidence="3">Amino-acid degradation; L-phenylalanine degradation; acetoacetate and fumarate from L-phenylalanine: step 6/6.</text>
</comment>
<dbReference type="PANTHER" id="PTHR43069:SF2">
    <property type="entry name" value="FUMARYLACETOACETASE"/>
    <property type="match status" value="1"/>
</dbReference>
<feature type="binding site" evidence="13">
    <location>
        <position position="250"/>
    </location>
    <ligand>
        <name>Mg(2+)</name>
        <dbReference type="ChEBI" id="CHEBI:18420"/>
    </ligand>
</feature>
<evidence type="ECO:0000256" key="3">
    <source>
        <dbReference type="ARBA" id="ARBA00004782"/>
    </source>
</evidence>
<feature type="binding site" evidence="12">
    <location>
        <position position="141"/>
    </location>
    <ligand>
        <name>substrate</name>
    </ligand>
</feature>
<protein>
    <recommendedName>
        <fullName evidence="4">fumarylacetoacetase</fullName>
        <ecNumber evidence="4">3.7.1.2</ecNumber>
    </recommendedName>
</protein>
<evidence type="ECO:0000256" key="12">
    <source>
        <dbReference type="PIRSR" id="PIRSR605959-2"/>
    </source>
</evidence>
<dbReference type="FunFam" id="3.90.850.10:FF:000011">
    <property type="entry name" value="Fumarylacetoacetase"/>
    <property type="match status" value="1"/>
</dbReference>
<feature type="active site" description="Proton acceptor" evidence="11">
    <location>
        <position position="132"/>
    </location>
</feature>
<dbReference type="Proteomes" id="UP000516173">
    <property type="component" value="Chromosome"/>
</dbReference>
<dbReference type="UniPathway" id="UPA00139">
    <property type="reaction ID" value="UER00341"/>
</dbReference>
<dbReference type="InterPro" id="IPR036663">
    <property type="entry name" value="Fumarylacetoacetase_C_sf"/>
</dbReference>
<dbReference type="GO" id="GO:0046872">
    <property type="term" value="F:metal ion binding"/>
    <property type="evidence" value="ECO:0007669"/>
    <property type="project" value="UniProtKB-KW"/>
</dbReference>
<dbReference type="EC" id="3.7.1.2" evidence="4"/>
<feature type="binding site" evidence="13">
    <location>
        <position position="230"/>
    </location>
    <ligand>
        <name>Ca(2+)</name>
        <dbReference type="ChEBI" id="CHEBI:29108"/>
    </ligand>
</feature>
<evidence type="ECO:0000256" key="6">
    <source>
        <dbReference type="ARBA" id="ARBA00022801"/>
    </source>
</evidence>
<evidence type="ECO:0000256" key="8">
    <source>
        <dbReference type="ARBA" id="ARBA00022842"/>
    </source>
</evidence>
<keyword evidence="5 13" id="KW-0479">Metal-binding</keyword>
<feature type="binding site" evidence="12">
    <location>
        <position position="127"/>
    </location>
    <ligand>
        <name>substrate</name>
    </ligand>
</feature>
<evidence type="ECO:0000256" key="10">
    <source>
        <dbReference type="ARBA" id="ARBA00023232"/>
    </source>
</evidence>
<comment type="cofactor">
    <cofactor evidence="1 13">
        <name>Ca(2+)</name>
        <dbReference type="ChEBI" id="CHEBI:29108"/>
    </cofactor>
</comment>
<dbReference type="GO" id="GO:1902000">
    <property type="term" value="P:homogentisate catabolic process"/>
    <property type="evidence" value="ECO:0007669"/>
    <property type="project" value="TreeGrafter"/>
</dbReference>
<accession>A0A7G1KXW4</accession>
<dbReference type="Pfam" id="PF09298">
    <property type="entry name" value="FAA_hydrolase_N"/>
    <property type="match status" value="1"/>
</dbReference>
<dbReference type="EMBL" id="AP023396">
    <property type="protein sequence ID" value="BCK57974.1"/>
    <property type="molecule type" value="Genomic_DNA"/>
</dbReference>
<dbReference type="PANTHER" id="PTHR43069">
    <property type="entry name" value="FUMARYLACETOACETASE"/>
    <property type="match status" value="1"/>
</dbReference>
<keyword evidence="17" id="KW-1185">Reference proteome</keyword>
<proteinExistence type="predicted"/>
<feature type="binding site" evidence="13">
    <location>
        <position position="125"/>
    </location>
    <ligand>
        <name>Ca(2+)</name>
        <dbReference type="ChEBI" id="CHEBI:29108"/>
    </ligand>
</feature>
<evidence type="ECO:0000256" key="2">
    <source>
        <dbReference type="ARBA" id="ARBA00001946"/>
    </source>
</evidence>
<evidence type="ECO:0000313" key="16">
    <source>
        <dbReference type="EMBL" id="BCK57974.1"/>
    </source>
</evidence>
<keyword evidence="7 13" id="KW-0106">Calcium</keyword>
<feature type="binding site" evidence="13">
    <location>
        <position position="197"/>
    </location>
    <ligand>
        <name>Ca(2+)</name>
        <dbReference type="ChEBI" id="CHEBI:29108"/>
    </ligand>
</feature>
<dbReference type="Gene3D" id="2.30.30.230">
    <property type="entry name" value="Fumarylacetoacetase, N-terminal domain"/>
    <property type="match status" value="1"/>
</dbReference>
<dbReference type="AlphaFoldDB" id="A0A7G1KXW4"/>
<dbReference type="InterPro" id="IPR015377">
    <property type="entry name" value="Fumarylacetoacetase_N"/>
</dbReference>
<dbReference type="PROSITE" id="PS51257">
    <property type="entry name" value="PROKAR_LIPOPROTEIN"/>
    <property type="match status" value="1"/>
</dbReference>
<dbReference type="GO" id="GO:0006572">
    <property type="term" value="P:L-tyrosine catabolic process"/>
    <property type="evidence" value="ECO:0007669"/>
    <property type="project" value="UniProtKB-KW"/>
</dbReference>
<feature type="binding site" evidence="13">
    <location>
        <position position="230"/>
    </location>
    <ligand>
        <name>Mg(2+)</name>
        <dbReference type="ChEBI" id="CHEBI:18420"/>
    </ligand>
</feature>
<dbReference type="RefSeq" id="WP_232110647.1">
    <property type="nucleotide sequence ID" value="NZ_AP023396.1"/>
</dbReference>
<dbReference type="Pfam" id="PF01557">
    <property type="entry name" value="FAA_hydrolase"/>
    <property type="match status" value="1"/>
</dbReference>
<keyword evidence="6" id="KW-0378">Hydrolase</keyword>
<sequence>MSVGTTRLTAAGRLGGTGFGSTHLPYGSYSTAACGPRLGVRLGDHALSVAALLRHAGAAADDIAAADAANLDILLARDRATWDRVRAGVVRAVEDAAVAESVVREAVPLAACTLHLPFTVADYVDFYGNEFHATNVGRIFRPGQPPLTPNWKHLPIGYHGRAGTIVPSGTAIRRPEGLRPEPAGPPTFGPSRRLDIEAEVGFVLGSPVPRGEIALRDADDHIFGLVLTNDWSARDIQAFEYVPLGPFLGKSFATSIAAWVTPLACLDRARVAPPPREAPLAAYLDDSATAAWAFDIDIDIDLNGEVVSTAPYASTYWTAAQMLAHSTVNGAGLRAGDFFASGTVSGPGRRQRGSLLEITWGGTEPLRLADGSEIAFLRDGDEVTLRATAPGPSGTTITFGECAGRVTYGRADRS</sequence>
<evidence type="ECO:0000256" key="4">
    <source>
        <dbReference type="ARBA" id="ARBA00012094"/>
    </source>
</evidence>
<dbReference type="InterPro" id="IPR036462">
    <property type="entry name" value="Fumarylacetoacetase_N_sf"/>
</dbReference>
<evidence type="ECO:0000259" key="15">
    <source>
        <dbReference type="Pfam" id="PF09298"/>
    </source>
</evidence>
<name>A0A7G1KXW4_9NOCA</name>
<dbReference type="Gene3D" id="3.90.850.10">
    <property type="entry name" value="Fumarylacetoacetase-like, C-terminal domain"/>
    <property type="match status" value="1"/>
</dbReference>
<evidence type="ECO:0000256" key="5">
    <source>
        <dbReference type="ARBA" id="ARBA00022723"/>
    </source>
</evidence>
<reference evidence="16 17" key="1">
    <citation type="submission" date="2020-08" db="EMBL/GenBank/DDBJ databases">
        <title>Genome Sequencing of Nocardia wallacei strain FMUON74 and assembly.</title>
        <authorList>
            <person name="Toyokawa M."/>
            <person name="Uesaka K."/>
        </authorList>
    </citation>
    <scope>NUCLEOTIDE SEQUENCE [LARGE SCALE GENOMIC DNA]</scope>
    <source>
        <strain evidence="16 17">FMUON74</strain>
    </source>
</reference>
<gene>
    <name evidence="16" type="ORF">NWFMUON74_57460</name>
</gene>
<dbReference type="GO" id="GO:0004334">
    <property type="term" value="F:fumarylacetoacetase activity"/>
    <property type="evidence" value="ECO:0007669"/>
    <property type="project" value="UniProtKB-EC"/>
</dbReference>
<feature type="domain" description="Fumarylacetoacetase-like C-terminal" evidence="14">
    <location>
        <begin position="149"/>
        <end position="405"/>
    </location>
</feature>
<feature type="binding site" evidence="12">
    <location>
        <position position="237"/>
    </location>
    <ligand>
        <name>substrate</name>
    </ligand>
</feature>
<keyword evidence="9" id="KW-0828">Tyrosine catabolism</keyword>
<dbReference type="KEGG" id="nwl:NWFMUON74_57460"/>
<evidence type="ECO:0000259" key="14">
    <source>
        <dbReference type="Pfam" id="PF01557"/>
    </source>
</evidence>
<keyword evidence="8 13" id="KW-0460">Magnesium</keyword>
<feature type="binding site" evidence="12">
    <location>
        <position position="241"/>
    </location>
    <ligand>
        <name>substrate</name>
    </ligand>
</feature>
<feature type="binding site" evidence="12">
    <location>
        <position position="343"/>
    </location>
    <ligand>
        <name>substrate</name>
    </ligand>
</feature>